<dbReference type="RefSeq" id="WP_183799039.1">
    <property type="nucleotide sequence ID" value="NZ_JACIII010000008.1"/>
</dbReference>
<dbReference type="GO" id="GO:0006355">
    <property type="term" value="P:regulation of DNA-templated transcription"/>
    <property type="evidence" value="ECO:0007669"/>
    <property type="project" value="InterPro"/>
</dbReference>
<evidence type="ECO:0000313" key="2">
    <source>
        <dbReference type="Proteomes" id="UP000518681"/>
    </source>
</evidence>
<dbReference type="Gene3D" id="1.10.1220.10">
    <property type="entry name" value="Met repressor-like"/>
    <property type="match status" value="1"/>
</dbReference>
<dbReference type="InterPro" id="IPR013321">
    <property type="entry name" value="Arc_rbn_hlx_hlx"/>
</dbReference>
<dbReference type="EMBL" id="JACIIK010000008">
    <property type="protein sequence ID" value="MBB6203745.1"/>
    <property type="molecule type" value="Genomic_DNA"/>
</dbReference>
<gene>
    <name evidence="1" type="ORF">GGD69_004632</name>
</gene>
<proteinExistence type="predicted"/>
<dbReference type="Proteomes" id="UP000518681">
    <property type="component" value="Unassembled WGS sequence"/>
</dbReference>
<dbReference type="AlphaFoldDB" id="A0AAW3V1W7"/>
<organism evidence="1 2">
    <name type="scientific">Paraburkholderia fungorum</name>
    <dbReference type="NCBI Taxonomy" id="134537"/>
    <lineage>
        <taxon>Bacteria</taxon>
        <taxon>Pseudomonadati</taxon>
        <taxon>Pseudomonadota</taxon>
        <taxon>Betaproteobacteria</taxon>
        <taxon>Burkholderiales</taxon>
        <taxon>Burkholderiaceae</taxon>
        <taxon>Paraburkholderia</taxon>
    </lineage>
</organism>
<comment type="caution">
    <text evidence="1">The sequence shown here is derived from an EMBL/GenBank/DDBJ whole genome shotgun (WGS) entry which is preliminary data.</text>
</comment>
<reference evidence="1 2" key="1">
    <citation type="submission" date="2020-08" db="EMBL/GenBank/DDBJ databases">
        <title>Genomic Encyclopedia of Type Strains, Phase IV (KMG-V): Genome sequencing to study the core and pangenomes of soil and plant-associated prokaryotes.</title>
        <authorList>
            <person name="Whitman W."/>
        </authorList>
    </citation>
    <scope>NUCLEOTIDE SEQUENCE [LARGE SCALE GENOMIC DNA]</scope>
    <source>
        <strain evidence="1 2">SEMIA 4013</strain>
    </source>
</reference>
<evidence type="ECO:0000313" key="1">
    <source>
        <dbReference type="EMBL" id="MBB6203745.1"/>
    </source>
</evidence>
<protein>
    <submittedName>
        <fullName evidence="1">Antitoxin component of RelBE/YafQ-DinJ toxin-antitoxin module</fullName>
    </submittedName>
</protein>
<sequence length="75" mass="8206">MIKMTTCAANVPNTLRDAAEPGLEREQLTMSEYLRLCVAYLAENGRAPFTVPNASRGLTRRARALQKAGSATFFS</sequence>
<name>A0AAW3V1W7_9BURK</name>
<accession>A0AAW3V1W7</accession>